<accession>A0A9X1K3R0</accession>
<feature type="transmembrane region" description="Helical" evidence="1">
    <location>
        <begin position="134"/>
        <end position="156"/>
    </location>
</feature>
<name>A0A9X1K3R0_9RHOB</name>
<evidence type="ECO:0000313" key="2">
    <source>
        <dbReference type="EMBL" id="MBW4708897.1"/>
    </source>
</evidence>
<reference evidence="2" key="1">
    <citation type="submission" date="2021-07" db="EMBL/GenBank/DDBJ databases">
        <title>Roseobacter insulae sp. nov., isolated from a tidal flat.</title>
        <authorList>
            <person name="Park S."/>
            <person name="Yoon J.-H."/>
        </authorList>
    </citation>
    <scope>NUCLEOTIDE SEQUENCE</scope>
    <source>
        <strain evidence="2">YSTF-M11</strain>
    </source>
</reference>
<comment type="caution">
    <text evidence="2">The sequence shown here is derived from an EMBL/GenBank/DDBJ whole genome shotgun (WGS) entry which is preliminary data.</text>
</comment>
<feature type="transmembrane region" description="Helical" evidence="1">
    <location>
        <begin position="69"/>
        <end position="94"/>
    </location>
</feature>
<evidence type="ECO:0000313" key="3">
    <source>
        <dbReference type="Proteomes" id="UP001138661"/>
    </source>
</evidence>
<sequence>MAVTRNISATYRNPGRVLRSLLAMGPREDRALAYLMAGCVIVFIAQMPKLARQAHLEGQELNMLLGASLMAWVFIAPLMLYCLAAASHVIAKLFRGQGSHYGARLALFWALLASSPLMLLNGLVAGFIGPGLELQIVGLVWFVVFGWFWIGGLVAAERPRT</sequence>
<dbReference type="Proteomes" id="UP001138661">
    <property type="component" value="Unassembled WGS sequence"/>
</dbReference>
<gene>
    <name evidence="2" type="ORF">KX928_13995</name>
</gene>
<feature type="transmembrane region" description="Helical" evidence="1">
    <location>
        <begin position="106"/>
        <end position="128"/>
    </location>
</feature>
<protein>
    <submittedName>
        <fullName evidence="2">YIP1 family protein</fullName>
    </submittedName>
</protein>
<dbReference type="RefSeq" id="WP_219503646.1">
    <property type="nucleotide sequence ID" value="NZ_JAHXDN010000003.1"/>
</dbReference>
<keyword evidence="1" id="KW-0472">Membrane</keyword>
<organism evidence="2 3">
    <name type="scientific">Roseobacter insulae</name>
    <dbReference type="NCBI Taxonomy" id="2859783"/>
    <lineage>
        <taxon>Bacteria</taxon>
        <taxon>Pseudomonadati</taxon>
        <taxon>Pseudomonadota</taxon>
        <taxon>Alphaproteobacteria</taxon>
        <taxon>Rhodobacterales</taxon>
        <taxon>Roseobacteraceae</taxon>
        <taxon>Roseobacter</taxon>
    </lineage>
</organism>
<keyword evidence="3" id="KW-1185">Reference proteome</keyword>
<proteinExistence type="predicted"/>
<feature type="transmembrane region" description="Helical" evidence="1">
    <location>
        <begin position="31"/>
        <end position="49"/>
    </location>
</feature>
<dbReference type="AlphaFoldDB" id="A0A9X1K3R0"/>
<evidence type="ECO:0000256" key="1">
    <source>
        <dbReference type="SAM" id="Phobius"/>
    </source>
</evidence>
<dbReference type="EMBL" id="JAHXDN010000003">
    <property type="protein sequence ID" value="MBW4708897.1"/>
    <property type="molecule type" value="Genomic_DNA"/>
</dbReference>
<keyword evidence="1" id="KW-0812">Transmembrane</keyword>
<keyword evidence="1" id="KW-1133">Transmembrane helix</keyword>